<organism evidence="1 2">
    <name type="scientific">Pyropia yezoensis</name>
    <name type="common">Susabi-nori</name>
    <name type="synonym">Porphyra yezoensis</name>
    <dbReference type="NCBI Taxonomy" id="2788"/>
    <lineage>
        <taxon>Eukaryota</taxon>
        <taxon>Rhodophyta</taxon>
        <taxon>Bangiophyceae</taxon>
        <taxon>Bangiales</taxon>
        <taxon>Bangiaceae</taxon>
        <taxon>Pyropia</taxon>
    </lineage>
</organism>
<dbReference type="EMBL" id="CM020619">
    <property type="protein sequence ID" value="KAK1866077.1"/>
    <property type="molecule type" value="Genomic_DNA"/>
</dbReference>
<proteinExistence type="predicted"/>
<evidence type="ECO:0000313" key="2">
    <source>
        <dbReference type="Proteomes" id="UP000798662"/>
    </source>
</evidence>
<evidence type="ECO:0000313" key="1">
    <source>
        <dbReference type="EMBL" id="KAK1866077.1"/>
    </source>
</evidence>
<accession>A0ACC3C7C7</accession>
<name>A0ACC3C7C7_PYRYE</name>
<sequence length="135" mass="15344">MRFRDGSSKFSGNLGEAWMEYVAEYHQEQRFQYMHNILSGDAKRFYPDKVQSYATSFSQAADMVSTEYNSIVRQNRVKNYLVGYRMSTLLSDGVTEAAALEQAYKTITKLAPQDCDAWRYLSAALWRAGGRAAPA</sequence>
<gene>
    <name evidence="1" type="ORF">I4F81_008597</name>
</gene>
<dbReference type="Proteomes" id="UP000798662">
    <property type="component" value="Chromosome 2"/>
</dbReference>
<keyword evidence="2" id="KW-1185">Reference proteome</keyword>
<reference evidence="1" key="1">
    <citation type="submission" date="2019-11" db="EMBL/GenBank/DDBJ databases">
        <title>Nori genome reveals adaptations in red seaweeds to the harsh intertidal environment.</title>
        <authorList>
            <person name="Wang D."/>
            <person name="Mao Y."/>
        </authorList>
    </citation>
    <scope>NUCLEOTIDE SEQUENCE</scope>
    <source>
        <tissue evidence="1">Gametophyte</tissue>
    </source>
</reference>
<comment type="caution">
    <text evidence="1">The sequence shown here is derived from an EMBL/GenBank/DDBJ whole genome shotgun (WGS) entry which is preliminary data.</text>
</comment>
<protein>
    <submittedName>
        <fullName evidence="1">Uncharacterized protein</fullName>
    </submittedName>
</protein>